<dbReference type="PANTHER" id="PTHR47691:SF3">
    <property type="entry name" value="HTH-TYPE TRANSCRIPTIONAL REGULATOR RV0890C-RELATED"/>
    <property type="match status" value="1"/>
</dbReference>
<protein>
    <submittedName>
        <fullName evidence="2">Non-specific serine/threonine protein kinase</fullName>
    </submittedName>
</protein>
<dbReference type="InterPro" id="IPR011990">
    <property type="entry name" value="TPR-like_helical_dom_sf"/>
</dbReference>
<dbReference type="PRINTS" id="PR00364">
    <property type="entry name" value="DISEASERSIST"/>
</dbReference>
<evidence type="ECO:0000313" key="3">
    <source>
        <dbReference type="Proteomes" id="UP000199417"/>
    </source>
</evidence>
<dbReference type="CDD" id="cd06170">
    <property type="entry name" value="LuxR_C_like"/>
    <property type="match status" value="1"/>
</dbReference>
<dbReference type="PROSITE" id="PS50043">
    <property type="entry name" value="HTH_LUXR_2"/>
    <property type="match status" value="1"/>
</dbReference>
<dbReference type="SUPFAM" id="SSF46894">
    <property type="entry name" value="C-terminal effector domain of the bipartite response regulators"/>
    <property type="match status" value="1"/>
</dbReference>
<dbReference type="Proteomes" id="UP000199417">
    <property type="component" value="Unassembled WGS sequence"/>
</dbReference>
<dbReference type="SUPFAM" id="SSF52540">
    <property type="entry name" value="P-loop containing nucleoside triphosphate hydrolases"/>
    <property type="match status" value="1"/>
</dbReference>
<feature type="domain" description="HTH luxR-type" evidence="1">
    <location>
        <begin position="707"/>
        <end position="772"/>
    </location>
</feature>
<evidence type="ECO:0000259" key="1">
    <source>
        <dbReference type="PROSITE" id="PS50043"/>
    </source>
</evidence>
<dbReference type="InterPro" id="IPR049945">
    <property type="entry name" value="AAA_22"/>
</dbReference>
<dbReference type="InterPro" id="IPR000792">
    <property type="entry name" value="Tscrpt_reg_LuxR_C"/>
</dbReference>
<dbReference type="SUPFAM" id="SSF48452">
    <property type="entry name" value="TPR-like"/>
    <property type="match status" value="1"/>
</dbReference>
<dbReference type="InterPro" id="IPR027417">
    <property type="entry name" value="P-loop_NTPase"/>
</dbReference>
<accession>A0A1G7CZC1</accession>
<dbReference type="InterPro" id="IPR016032">
    <property type="entry name" value="Sig_transdc_resp-reg_C-effctor"/>
</dbReference>
<dbReference type="GO" id="GO:0003677">
    <property type="term" value="F:DNA binding"/>
    <property type="evidence" value="ECO:0007669"/>
    <property type="project" value="InterPro"/>
</dbReference>
<dbReference type="SMART" id="SM00421">
    <property type="entry name" value="HTH_LUXR"/>
    <property type="match status" value="1"/>
</dbReference>
<dbReference type="Gene3D" id="1.10.10.10">
    <property type="entry name" value="Winged helix-like DNA-binding domain superfamily/Winged helix DNA-binding domain"/>
    <property type="match status" value="1"/>
</dbReference>
<dbReference type="PRINTS" id="PR00038">
    <property type="entry name" value="HTHLUXR"/>
</dbReference>
<dbReference type="GO" id="GO:0016887">
    <property type="term" value="F:ATP hydrolysis activity"/>
    <property type="evidence" value="ECO:0007669"/>
    <property type="project" value="InterPro"/>
</dbReference>
<name>A0A1G7CZC1_9NOCA</name>
<keyword evidence="2" id="KW-0418">Kinase</keyword>
<reference evidence="2 3" key="1">
    <citation type="submission" date="2016-10" db="EMBL/GenBank/DDBJ databases">
        <authorList>
            <person name="de Groot N.N."/>
        </authorList>
    </citation>
    <scope>NUCLEOTIDE SEQUENCE [LARGE SCALE GENOMIC DNA]</scope>
    <source>
        <strain evidence="2 3">JCM 11308</strain>
    </source>
</reference>
<gene>
    <name evidence="2" type="ORF">SAMN05444580_11761</name>
</gene>
<dbReference type="GO" id="GO:0004674">
    <property type="term" value="F:protein serine/threonine kinase activity"/>
    <property type="evidence" value="ECO:0007669"/>
    <property type="project" value="UniProtKB-KW"/>
</dbReference>
<evidence type="ECO:0000313" key="2">
    <source>
        <dbReference type="EMBL" id="SDE44130.1"/>
    </source>
</evidence>
<dbReference type="EMBL" id="FNAB01000017">
    <property type="protein sequence ID" value="SDE44130.1"/>
    <property type="molecule type" value="Genomic_DNA"/>
</dbReference>
<dbReference type="InterPro" id="IPR036388">
    <property type="entry name" value="WH-like_DNA-bd_sf"/>
</dbReference>
<organism evidence="2 3">
    <name type="scientific">Rhodococcus tukisamuensis</name>
    <dbReference type="NCBI Taxonomy" id="168276"/>
    <lineage>
        <taxon>Bacteria</taxon>
        <taxon>Bacillati</taxon>
        <taxon>Actinomycetota</taxon>
        <taxon>Actinomycetes</taxon>
        <taxon>Mycobacteriales</taxon>
        <taxon>Nocardiaceae</taxon>
        <taxon>Rhodococcus</taxon>
    </lineage>
</organism>
<keyword evidence="3" id="KW-1185">Reference proteome</keyword>
<dbReference type="Pfam" id="PF13401">
    <property type="entry name" value="AAA_22"/>
    <property type="match status" value="1"/>
</dbReference>
<dbReference type="Pfam" id="PF00196">
    <property type="entry name" value="GerE"/>
    <property type="match status" value="1"/>
</dbReference>
<dbReference type="Pfam" id="PF25872">
    <property type="entry name" value="HTH_77"/>
    <property type="match status" value="1"/>
</dbReference>
<dbReference type="Gene3D" id="3.40.50.300">
    <property type="entry name" value="P-loop containing nucleotide triphosphate hydrolases"/>
    <property type="match status" value="1"/>
</dbReference>
<dbReference type="InterPro" id="IPR058852">
    <property type="entry name" value="HTH_77"/>
</dbReference>
<sequence>MPASARSKVGNLPLDLTSFVGRRREVTEVKRLFTLSRLVTLTGIGGVGKTRLALRVAEDYRRTFEDGVWFVELGELHDPELLADTVVAALGLREQSANPPRALVEDYLVGRRLLMVLDNCEHLVGAVAMLAEALLKTCPELSVLATSREPLGVGGEVTMRVQPLTVPDPDQPSSLEGLPRYDAVALFAERAGAAVPGFGLTEENQLTVTRICQRLDGLPLPIELAAARLRAMSVQQILQRLTDRLQLLTMGSRGAPLRQQTLRLSIDWSHELCTPQEQVLWGRLAVFAGSFELDAAEGICAGEQVPDDLMDIVASLVDKSILIREEAGAVVRYRLLETLRDYGREKLQETGDYAALRRRHRDWYQQLVQRAEDEWIGPRQLEWIARLEREQPNMRDALTFCLTEPGEGDSGLRIAAALYPFWLSRGLLSEGRHWLDRALACPGGQPTATRVEALCDDTVLAVMQGDIREGTALTDKGRAVAEQVGDESTTALVDSASGYLDIFAGDLPRAVLSLEAALDVFSAGDDPLRRVSSLLGVALASGLRGDTRRAIVCHEEILALTRSRGESMFRAYSLCSLGLAVWQQGDPVRGTELLEEGLRLTRLMDDPLTAATCLEALAWIAAEHHESERAAVLMGAAESVGEASGIKALVIPGLHAFQRRRRKQARAALGPRGFQAALRRGRELTFDDAVVYALGEHPPAAPSSVASSAAAVRLTKRERQVSELVSQGLTNKAIAEALVISQRTAQGHVEHVLAKLGFTSRAQIAAWVVEQVGGPRT</sequence>
<keyword evidence="2" id="KW-0723">Serine/threonine-protein kinase</keyword>
<dbReference type="Gene3D" id="1.25.40.10">
    <property type="entry name" value="Tetratricopeptide repeat domain"/>
    <property type="match status" value="1"/>
</dbReference>
<proteinExistence type="predicted"/>
<dbReference type="RefSeq" id="WP_072844992.1">
    <property type="nucleotide sequence ID" value="NZ_FNAB01000017.1"/>
</dbReference>
<dbReference type="PANTHER" id="PTHR47691">
    <property type="entry name" value="REGULATOR-RELATED"/>
    <property type="match status" value="1"/>
</dbReference>
<keyword evidence="2" id="KW-0808">Transferase</keyword>
<dbReference type="GO" id="GO:0006355">
    <property type="term" value="P:regulation of DNA-templated transcription"/>
    <property type="evidence" value="ECO:0007669"/>
    <property type="project" value="InterPro"/>
</dbReference>
<dbReference type="AlphaFoldDB" id="A0A1G7CZC1"/>
<dbReference type="STRING" id="168276.SAMN05444580_11761"/>